<sequence length="181" mass="19958">MATPHLTTSSDRPSTVQDRGYLFLPVLAVILGPLPSGLSSRPIAHSPVFLRGSFLIKVLLQLETDKCHVKGRILSLYSLGWASTTSDVVCSQLHRDAWFAYGHLIVLYSPEETMLQVLIQRAPGQIGSRCTLPGLFLLRTSWVTLTHGPSCELLTPACFATATPHTLTTHFRKYIVQTVEC</sequence>
<evidence type="ECO:0000313" key="1">
    <source>
        <dbReference type="EMBL" id="KAF2712543.1"/>
    </source>
</evidence>
<gene>
    <name evidence="1" type="ORF">K504DRAFT_499628</name>
</gene>
<reference evidence="1" key="1">
    <citation type="journal article" date="2020" name="Stud. Mycol.">
        <title>101 Dothideomycetes genomes: a test case for predicting lifestyles and emergence of pathogens.</title>
        <authorList>
            <person name="Haridas S."/>
            <person name="Albert R."/>
            <person name="Binder M."/>
            <person name="Bloem J."/>
            <person name="Labutti K."/>
            <person name="Salamov A."/>
            <person name="Andreopoulos B."/>
            <person name="Baker S."/>
            <person name="Barry K."/>
            <person name="Bills G."/>
            <person name="Bluhm B."/>
            <person name="Cannon C."/>
            <person name="Castanera R."/>
            <person name="Culley D."/>
            <person name="Daum C."/>
            <person name="Ezra D."/>
            <person name="Gonzalez J."/>
            <person name="Henrissat B."/>
            <person name="Kuo A."/>
            <person name="Liang C."/>
            <person name="Lipzen A."/>
            <person name="Lutzoni F."/>
            <person name="Magnuson J."/>
            <person name="Mondo S."/>
            <person name="Nolan M."/>
            <person name="Ohm R."/>
            <person name="Pangilinan J."/>
            <person name="Park H.-J."/>
            <person name="Ramirez L."/>
            <person name="Alfaro M."/>
            <person name="Sun H."/>
            <person name="Tritt A."/>
            <person name="Yoshinaga Y."/>
            <person name="Zwiers L.-H."/>
            <person name="Turgeon B."/>
            <person name="Goodwin S."/>
            <person name="Spatafora J."/>
            <person name="Crous P."/>
            <person name="Grigoriev I."/>
        </authorList>
    </citation>
    <scope>NUCLEOTIDE SEQUENCE</scope>
    <source>
        <strain evidence="1">CBS 279.74</strain>
    </source>
</reference>
<proteinExistence type="predicted"/>
<organism evidence="1 2">
    <name type="scientific">Pleomassaria siparia CBS 279.74</name>
    <dbReference type="NCBI Taxonomy" id="1314801"/>
    <lineage>
        <taxon>Eukaryota</taxon>
        <taxon>Fungi</taxon>
        <taxon>Dikarya</taxon>
        <taxon>Ascomycota</taxon>
        <taxon>Pezizomycotina</taxon>
        <taxon>Dothideomycetes</taxon>
        <taxon>Pleosporomycetidae</taxon>
        <taxon>Pleosporales</taxon>
        <taxon>Pleomassariaceae</taxon>
        <taxon>Pleomassaria</taxon>
    </lineage>
</organism>
<protein>
    <submittedName>
        <fullName evidence="1">Uncharacterized protein</fullName>
    </submittedName>
</protein>
<name>A0A6G1KIU2_9PLEO</name>
<dbReference type="EMBL" id="MU005766">
    <property type="protein sequence ID" value="KAF2712543.1"/>
    <property type="molecule type" value="Genomic_DNA"/>
</dbReference>
<keyword evidence="2" id="KW-1185">Reference proteome</keyword>
<accession>A0A6G1KIU2</accession>
<dbReference type="AlphaFoldDB" id="A0A6G1KIU2"/>
<dbReference type="Proteomes" id="UP000799428">
    <property type="component" value="Unassembled WGS sequence"/>
</dbReference>
<evidence type="ECO:0000313" key="2">
    <source>
        <dbReference type="Proteomes" id="UP000799428"/>
    </source>
</evidence>